<accession>A0A0A9DI52</accession>
<organism evidence="1">
    <name type="scientific">Arundo donax</name>
    <name type="common">Giant reed</name>
    <name type="synonym">Donax arundinaceus</name>
    <dbReference type="NCBI Taxonomy" id="35708"/>
    <lineage>
        <taxon>Eukaryota</taxon>
        <taxon>Viridiplantae</taxon>
        <taxon>Streptophyta</taxon>
        <taxon>Embryophyta</taxon>
        <taxon>Tracheophyta</taxon>
        <taxon>Spermatophyta</taxon>
        <taxon>Magnoliopsida</taxon>
        <taxon>Liliopsida</taxon>
        <taxon>Poales</taxon>
        <taxon>Poaceae</taxon>
        <taxon>PACMAD clade</taxon>
        <taxon>Arundinoideae</taxon>
        <taxon>Arundineae</taxon>
        <taxon>Arundo</taxon>
    </lineage>
</organism>
<name>A0A0A9DI52_ARUDO</name>
<reference evidence="1" key="2">
    <citation type="journal article" date="2015" name="Data Brief">
        <title>Shoot transcriptome of the giant reed, Arundo donax.</title>
        <authorList>
            <person name="Barrero R.A."/>
            <person name="Guerrero F.D."/>
            <person name="Moolhuijzen P."/>
            <person name="Goolsby J.A."/>
            <person name="Tidwell J."/>
            <person name="Bellgard S.E."/>
            <person name="Bellgard M.I."/>
        </authorList>
    </citation>
    <scope>NUCLEOTIDE SEQUENCE</scope>
    <source>
        <tissue evidence="1">Shoot tissue taken approximately 20 cm above the soil surface</tissue>
    </source>
</reference>
<evidence type="ECO:0000313" key="1">
    <source>
        <dbReference type="EMBL" id="JAD86353.1"/>
    </source>
</evidence>
<reference evidence="1" key="1">
    <citation type="submission" date="2014-09" db="EMBL/GenBank/DDBJ databases">
        <authorList>
            <person name="Magalhaes I.L.F."/>
            <person name="Oliveira U."/>
            <person name="Santos F.R."/>
            <person name="Vidigal T.H.D.A."/>
            <person name="Brescovit A.D."/>
            <person name="Santos A.J."/>
        </authorList>
    </citation>
    <scope>NUCLEOTIDE SEQUENCE</scope>
    <source>
        <tissue evidence="1">Shoot tissue taken approximately 20 cm above the soil surface</tissue>
    </source>
</reference>
<proteinExistence type="predicted"/>
<dbReference type="AlphaFoldDB" id="A0A0A9DI52"/>
<sequence length="128" mass="14824">MSLELILFPLKYICDQSGFSQSTHTRYCYHCATLLIRMQPLGQLAPVVFNTHNISLNNSQETVLWTLSLDISKWIWNELGQLQPSISPLHNIFNSPLYLDNLVSDFTENCDIMRFGEEPLHGIFFLQF</sequence>
<dbReference type="EMBL" id="GBRH01211542">
    <property type="protein sequence ID" value="JAD86353.1"/>
    <property type="molecule type" value="Transcribed_RNA"/>
</dbReference>
<protein>
    <submittedName>
        <fullName evidence="1">Uncharacterized protein</fullName>
    </submittedName>
</protein>